<proteinExistence type="predicted"/>
<dbReference type="Pfam" id="PF01408">
    <property type="entry name" value="GFO_IDH_MocA"/>
    <property type="match status" value="1"/>
</dbReference>
<dbReference type="EMBL" id="FNQM01000012">
    <property type="protein sequence ID" value="SEA79812.1"/>
    <property type="molecule type" value="Genomic_DNA"/>
</dbReference>
<organism evidence="3 4">
    <name type="scientific">Rubrimonas cliftonensis</name>
    <dbReference type="NCBI Taxonomy" id="89524"/>
    <lineage>
        <taxon>Bacteria</taxon>
        <taxon>Pseudomonadati</taxon>
        <taxon>Pseudomonadota</taxon>
        <taxon>Alphaproteobacteria</taxon>
        <taxon>Rhodobacterales</taxon>
        <taxon>Paracoccaceae</taxon>
        <taxon>Rubrimonas</taxon>
    </lineage>
</organism>
<evidence type="ECO:0000259" key="1">
    <source>
        <dbReference type="Pfam" id="PF01408"/>
    </source>
</evidence>
<dbReference type="AlphaFoldDB" id="A0A1H4E610"/>
<evidence type="ECO:0000313" key="3">
    <source>
        <dbReference type="EMBL" id="SEA79812.1"/>
    </source>
</evidence>
<dbReference type="RefSeq" id="WP_093255002.1">
    <property type="nucleotide sequence ID" value="NZ_FNQM01000012.1"/>
</dbReference>
<dbReference type="Proteomes" id="UP000198703">
    <property type="component" value="Unassembled WGS sequence"/>
</dbReference>
<protein>
    <submittedName>
        <fullName evidence="3">Predicted dehydrogenase</fullName>
    </submittedName>
</protein>
<dbReference type="InterPro" id="IPR051317">
    <property type="entry name" value="Gfo/Idh/MocA_oxidoreduct"/>
</dbReference>
<dbReference type="STRING" id="89524.SAMN05444370_11240"/>
<dbReference type="PANTHER" id="PTHR43708">
    <property type="entry name" value="CONSERVED EXPRESSED OXIDOREDUCTASE (EUROFUNG)"/>
    <property type="match status" value="1"/>
</dbReference>
<keyword evidence="4" id="KW-1185">Reference proteome</keyword>
<dbReference type="GO" id="GO:0000166">
    <property type="term" value="F:nucleotide binding"/>
    <property type="evidence" value="ECO:0007669"/>
    <property type="project" value="InterPro"/>
</dbReference>
<dbReference type="SUPFAM" id="SSF55347">
    <property type="entry name" value="Glyceraldehyde-3-phosphate dehydrogenase-like, C-terminal domain"/>
    <property type="match status" value="1"/>
</dbReference>
<evidence type="ECO:0000313" key="4">
    <source>
        <dbReference type="Proteomes" id="UP000198703"/>
    </source>
</evidence>
<dbReference type="Gene3D" id="3.40.50.720">
    <property type="entry name" value="NAD(P)-binding Rossmann-like Domain"/>
    <property type="match status" value="1"/>
</dbReference>
<gene>
    <name evidence="3" type="ORF">SAMN05444370_11240</name>
</gene>
<feature type="domain" description="Gfo/Idh/MocA-like oxidoreductase N-terminal" evidence="1">
    <location>
        <begin position="8"/>
        <end position="136"/>
    </location>
</feature>
<dbReference type="PANTHER" id="PTHR43708:SF8">
    <property type="entry name" value="OXIDOREDUCTASE"/>
    <property type="match status" value="1"/>
</dbReference>
<name>A0A1H4E610_9RHOB</name>
<dbReference type="SUPFAM" id="SSF51735">
    <property type="entry name" value="NAD(P)-binding Rossmann-fold domains"/>
    <property type="match status" value="1"/>
</dbReference>
<dbReference type="InterPro" id="IPR000683">
    <property type="entry name" value="Gfo/Idh/MocA-like_OxRdtase_N"/>
</dbReference>
<dbReference type="Pfam" id="PF22725">
    <property type="entry name" value="GFO_IDH_MocA_C3"/>
    <property type="match status" value="1"/>
</dbReference>
<dbReference type="OrthoDB" id="9792935at2"/>
<reference evidence="3 4" key="1">
    <citation type="submission" date="2016-10" db="EMBL/GenBank/DDBJ databases">
        <authorList>
            <person name="de Groot N.N."/>
        </authorList>
    </citation>
    <scope>NUCLEOTIDE SEQUENCE [LARGE SCALE GENOMIC DNA]</scope>
    <source>
        <strain evidence="3 4">DSM 15345</strain>
    </source>
</reference>
<feature type="domain" description="GFO/IDH/MocA-like oxidoreductase" evidence="2">
    <location>
        <begin position="146"/>
        <end position="256"/>
    </location>
</feature>
<sequence length="358" mass="37451">MAPLSVLQAGAGYFAAFHAEAWLRLPGARLAGLADPVPGKAEALATRLAGADGGPEHGPEGGVATGTDAAAMLAALRPDILDIVAPPAAHLGLIRAALAAPRGLRVVVCQKPFCAGADEARAAVDLAESAGVPLVVHENFRFQPWHRAAKALINAGEIGVPRQATFRLRPGDGRGPRAYLDRQPYFQTMERFLVHETAVHWIDVFRFLFGPVAAVFADLRRLNPAIAGEDAGFILMRHAGGVRTLFDGNRLLDHAADNPRLTMGELIVEGDGGALTLDGFGALGLRRTGERAATEAAGGWPLDGFGGDCVGALQAHVIAHLAEGAALENTGRDYLAVIDVEAAVYRSAETGAVVETPR</sequence>
<dbReference type="InterPro" id="IPR055170">
    <property type="entry name" value="GFO_IDH_MocA-like_dom"/>
</dbReference>
<accession>A0A1H4E610</accession>
<evidence type="ECO:0000259" key="2">
    <source>
        <dbReference type="Pfam" id="PF22725"/>
    </source>
</evidence>
<dbReference type="InterPro" id="IPR036291">
    <property type="entry name" value="NAD(P)-bd_dom_sf"/>
</dbReference>
<dbReference type="Gene3D" id="3.30.360.10">
    <property type="entry name" value="Dihydrodipicolinate Reductase, domain 2"/>
    <property type="match status" value="1"/>
</dbReference>